<dbReference type="PRINTS" id="PR00081">
    <property type="entry name" value="GDHRDH"/>
</dbReference>
<evidence type="ECO:0000313" key="5">
    <source>
        <dbReference type="Proteomes" id="UP001551482"/>
    </source>
</evidence>
<keyword evidence="5" id="KW-1185">Reference proteome</keyword>
<dbReference type="PRINTS" id="PR00080">
    <property type="entry name" value="SDRFAMILY"/>
</dbReference>
<proteinExistence type="inferred from homology"/>
<protein>
    <submittedName>
        <fullName evidence="4">SDR family NAD(P)-dependent oxidoreductase</fullName>
    </submittedName>
</protein>
<dbReference type="SUPFAM" id="SSF51735">
    <property type="entry name" value="NAD(P)-binding Rossmann-fold domains"/>
    <property type="match status" value="1"/>
</dbReference>
<dbReference type="InterPro" id="IPR036291">
    <property type="entry name" value="NAD(P)-bd_dom_sf"/>
</dbReference>
<dbReference type="Proteomes" id="UP001551482">
    <property type="component" value="Unassembled WGS sequence"/>
</dbReference>
<evidence type="ECO:0000256" key="3">
    <source>
        <dbReference type="RuleBase" id="RU000363"/>
    </source>
</evidence>
<evidence type="ECO:0000256" key="2">
    <source>
        <dbReference type="ARBA" id="ARBA00023002"/>
    </source>
</evidence>
<dbReference type="InterPro" id="IPR002347">
    <property type="entry name" value="SDR_fam"/>
</dbReference>
<name>A0ABV3DVI8_9ACTN</name>
<dbReference type="PANTHER" id="PTHR44196:SF1">
    <property type="entry name" value="DEHYDROGENASE_REDUCTASE SDR FAMILY MEMBER 7B"/>
    <property type="match status" value="1"/>
</dbReference>
<keyword evidence="2" id="KW-0560">Oxidoreductase</keyword>
<comment type="similarity">
    <text evidence="1 3">Belongs to the short-chain dehydrogenases/reductases (SDR) family.</text>
</comment>
<organism evidence="4 5">
    <name type="scientific">Streptodolium elevatio</name>
    <dbReference type="NCBI Taxonomy" id="3157996"/>
    <lineage>
        <taxon>Bacteria</taxon>
        <taxon>Bacillati</taxon>
        <taxon>Actinomycetota</taxon>
        <taxon>Actinomycetes</taxon>
        <taxon>Kitasatosporales</taxon>
        <taxon>Streptomycetaceae</taxon>
        <taxon>Streptodolium</taxon>
    </lineage>
</organism>
<reference evidence="4 5" key="1">
    <citation type="submission" date="2024-06" db="EMBL/GenBank/DDBJ databases">
        <title>The Natural Products Discovery Center: Release of the First 8490 Sequenced Strains for Exploring Actinobacteria Biosynthetic Diversity.</title>
        <authorList>
            <person name="Kalkreuter E."/>
            <person name="Kautsar S.A."/>
            <person name="Yang D."/>
            <person name="Bader C.D."/>
            <person name="Teijaro C.N."/>
            <person name="Fluegel L."/>
            <person name="Davis C.M."/>
            <person name="Simpson J.R."/>
            <person name="Lauterbach L."/>
            <person name="Steele A.D."/>
            <person name="Gui C."/>
            <person name="Meng S."/>
            <person name="Li G."/>
            <person name="Viehrig K."/>
            <person name="Ye F."/>
            <person name="Su P."/>
            <person name="Kiefer A.F."/>
            <person name="Nichols A."/>
            <person name="Cepeda A.J."/>
            <person name="Yan W."/>
            <person name="Fan B."/>
            <person name="Jiang Y."/>
            <person name="Adhikari A."/>
            <person name="Zheng C.-J."/>
            <person name="Schuster L."/>
            <person name="Cowan T.M."/>
            <person name="Smanski M.J."/>
            <person name="Chevrette M.G."/>
            <person name="De Carvalho L.P.S."/>
            <person name="Shen B."/>
        </authorList>
    </citation>
    <scope>NUCLEOTIDE SEQUENCE [LARGE SCALE GENOMIC DNA]</scope>
    <source>
        <strain evidence="4 5">NPDC048946</strain>
    </source>
</reference>
<dbReference type="PANTHER" id="PTHR44196">
    <property type="entry name" value="DEHYDROGENASE/REDUCTASE SDR FAMILY MEMBER 7B"/>
    <property type="match status" value="1"/>
</dbReference>
<dbReference type="Gene3D" id="3.40.50.720">
    <property type="entry name" value="NAD(P)-binding Rossmann-like Domain"/>
    <property type="match status" value="1"/>
</dbReference>
<evidence type="ECO:0000256" key="1">
    <source>
        <dbReference type="ARBA" id="ARBA00006484"/>
    </source>
</evidence>
<dbReference type="EMBL" id="JBEZFP010000195">
    <property type="protein sequence ID" value="MEU8139731.1"/>
    <property type="molecule type" value="Genomic_DNA"/>
</dbReference>
<dbReference type="RefSeq" id="WP_358364034.1">
    <property type="nucleotide sequence ID" value="NZ_JBEZFP010000195.1"/>
</dbReference>
<comment type="caution">
    <text evidence="4">The sequence shown here is derived from an EMBL/GenBank/DDBJ whole genome shotgun (WGS) entry which is preliminary data.</text>
</comment>
<accession>A0ABV3DVI8</accession>
<gene>
    <name evidence="4" type="ORF">AB0C36_40340</name>
</gene>
<sequence>MTVHQETPHRTALVTGANSGLGLAAALELASRDGTRVVGTVRSAEKGQKVRRAAEEAGVEVETRILDVTDAAGCKDVVGEVRPDILVNNAGGTLYAPVADVMEEEARHHLETSLFAPIRLARLAIPHMQERGWGRVIQISSVAGKVSYPLMGWYQAGKHAMEALSDALRLEVAGSGVHVAVVAPGGFRSGISDDMADVAHRYRGSKYATAFRRLDLGFTLVQPFWTDTERVARVIAEAATDPEPKGRYVVGRDAQVTLLVSRIVENFGAAVEFRDKAVRRLIGLP</sequence>
<evidence type="ECO:0000313" key="4">
    <source>
        <dbReference type="EMBL" id="MEU8139731.1"/>
    </source>
</evidence>
<dbReference type="Pfam" id="PF00106">
    <property type="entry name" value="adh_short"/>
    <property type="match status" value="1"/>
</dbReference>